<protein>
    <submittedName>
        <fullName evidence="2">Uncharacterized protein</fullName>
    </submittedName>
</protein>
<proteinExistence type="predicted"/>
<name>A0ABD1YPG9_9MARC</name>
<evidence type="ECO:0000313" key="2">
    <source>
        <dbReference type="EMBL" id="KAL2632535.1"/>
    </source>
</evidence>
<evidence type="ECO:0000256" key="1">
    <source>
        <dbReference type="SAM" id="MobiDB-lite"/>
    </source>
</evidence>
<evidence type="ECO:0000313" key="3">
    <source>
        <dbReference type="Proteomes" id="UP001605036"/>
    </source>
</evidence>
<organism evidence="2 3">
    <name type="scientific">Riccia fluitans</name>
    <dbReference type="NCBI Taxonomy" id="41844"/>
    <lineage>
        <taxon>Eukaryota</taxon>
        <taxon>Viridiplantae</taxon>
        <taxon>Streptophyta</taxon>
        <taxon>Embryophyta</taxon>
        <taxon>Marchantiophyta</taxon>
        <taxon>Marchantiopsida</taxon>
        <taxon>Marchantiidae</taxon>
        <taxon>Marchantiales</taxon>
        <taxon>Ricciaceae</taxon>
        <taxon>Riccia</taxon>
    </lineage>
</organism>
<accession>A0ABD1YPG9</accession>
<feature type="region of interest" description="Disordered" evidence="1">
    <location>
        <begin position="1"/>
        <end position="40"/>
    </location>
</feature>
<dbReference type="Proteomes" id="UP001605036">
    <property type="component" value="Unassembled WGS sequence"/>
</dbReference>
<keyword evidence="3" id="KW-1185">Reference proteome</keyword>
<feature type="compositionally biased region" description="Basic and acidic residues" evidence="1">
    <location>
        <begin position="22"/>
        <end position="40"/>
    </location>
</feature>
<gene>
    <name evidence="2" type="ORF">R1flu_004014</name>
</gene>
<dbReference type="AlphaFoldDB" id="A0ABD1YPG9"/>
<comment type="caution">
    <text evidence="2">The sequence shown here is derived from an EMBL/GenBank/DDBJ whole genome shotgun (WGS) entry which is preliminary data.</text>
</comment>
<reference evidence="2 3" key="1">
    <citation type="submission" date="2024-09" db="EMBL/GenBank/DDBJ databases">
        <title>Chromosome-scale assembly of Riccia fluitans.</title>
        <authorList>
            <person name="Paukszto L."/>
            <person name="Sawicki J."/>
            <person name="Karawczyk K."/>
            <person name="Piernik-Szablinska J."/>
            <person name="Szczecinska M."/>
            <person name="Mazdziarz M."/>
        </authorList>
    </citation>
    <scope>NUCLEOTIDE SEQUENCE [LARGE SCALE GENOMIC DNA]</scope>
    <source>
        <strain evidence="2">Rf_01</strain>
        <tissue evidence="2">Aerial parts of the thallus</tissue>
    </source>
</reference>
<dbReference type="EMBL" id="JBHFFA010000003">
    <property type="protein sequence ID" value="KAL2632535.1"/>
    <property type="molecule type" value="Genomic_DNA"/>
</dbReference>
<sequence>MQARKGPRMATGNKRSKARVNTHREADVAEAEAKRSRAVDTMDKQACGIIEMNGICGKNRTFQRGWQATRTLNGVEPMWEADGILDTRCQNVHKGKKVAQTTLACNDVEDEGRTSEGE</sequence>